<dbReference type="InterPro" id="IPR013083">
    <property type="entry name" value="Znf_RING/FYVE/PHD"/>
</dbReference>
<evidence type="ECO:0000256" key="2">
    <source>
        <dbReference type="ARBA" id="ARBA00012483"/>
    </source>
</evidence>
<keyword evidence="3" id="KW-0808">Transferase</keyword>
<keyword evidence="6" id="KW-0833">Ubl conjugation pathway</keyword>
<evidence type="ECO:0000256" key="3">
    <source>
        <dbReference type="ARBA" id="ARBA00022679"/>
    </source>
</evidence>
<evidence type="ECO:0000256" key="4">
    <source>
        <dbReference type="ARBA" id="ARBA00022723"/>
    </source>
</evidence>
<gene>
    <name evidence="10" type="ORF">AAHA92_11491</name>
</gene>
<dbReference type="Pfam" id="PF13639">
    <property type="entry name" value="zf-RING_2"/>
    <property type="match status" value="1"/>
</dbReference>
<dbReference type="InterPro" id="IPR001841">
    <property type="entry name" value="Znf_RING"/>
</dbReference>
<dbReference type="GO" id="GO:0008270">
    <property type="term" value="F:zinc ion binding"/>
    <property type="evidence" value="ECO:0007669"/>
    <property type="project" value="UniProtKB-KW"/>
</dbReference>
<comment type="catalytic activity">
    <reaction evidence="1">
        <text>S-ubiquitinyl-[E2 ubiquitin-conjugating enzyme]-L-cysteine + [acceptor protein]-L-lysine = [E2 ubiquitin-conjugating enzyme]-L-cysteine + N(6)-ubiquitinyl-[acceptor protein]-L-lysine.</text>
        <dbReference type="EC" id="2.3.2.27"/>
    </reaction>
</comment>
<dbReference type="PROSITE" id="PS50089">
    <property type="entry name" value="ZF_RING_2"/>
    <property type="match status" value="1"/>
</dbReference>
<dbReference type="EC" id="2.3.2.27" evidence="2"/>
<keyword evidence="4" id="KW-0479">Metal-binding</keyword>
<dbReference type="GO" id="GO:0061630">
    <property type="term" value="F:ubiquitin protein ligase activity"/>
    <property type="evidence" value="ECO:0007669"/>
    <property type="project" value="UniProtKB-EC"/>
</dbReference>
<evidence type="ECO:0000256" key="8">
    <source>
        <dbReference type="PROSITE-ProRule" id="PRU00175"/>
    </source>
</evidence>
<feature type="domain" description="RING-type" evidence="9">
    <location>
        <begin position="106"/>
        <end position="147"/>
    </location>
</feature>
<comment type="caution">
    <text evidence="10">The sequence shown here is derived from an EMBL/GenBank/DDBJ whole genome shotgun (WGS) entry which is preliminary data.</text>
</comment>
<evidence type="ECO:0000256" key="1">
    <source>
        <dbReference type="ARBA" id="ARBA00000900"/>
    </source>
</evidence>
<keyword evidence="5 8" id="KW-0863">Zinc-finger</keyword>
<dbReference type="EMBL" id="JBEAFC010000005">
    <property type="protein sequence ID" value="KAL1555791.1"/>
    <property type="molecule type" value="Genomic_DNA"/>
</dbReference>
<dbReference type="SMART" id="SM00184">
    <property type="entry name" value="RING"/>
    <property type="match status" value="1"/>
</dbReference>
<keyword evidence="11" id="KW-1185">Reference proteome</keyword>
<reference evidence="10 11" key="1">
    <citation type="submission" date="2024-06" db="EMBL/GenBank/DDBJ databases">
        <title>A chromosome level genome sequence of Diviner's sage (Salvia divinorum).</title>
        <authorList>
            <person name="Ford S.A."/>
            <person name="Ro D.-K."/>
            <person name="Ness R.W."/>
            <person name="Phillips M.A."/>
        </authorList>
    </citation>
    <scope>NUCLEOTIDE SEQUENCE [LARGE SCALE GENOMIC DNA]</scope>
    <source>
        <strain evidence="10">SAF-2024a</strain>
        <tissue evidence="10">Leaf</tissue>
    </source>
</reference>
<dbReference type="SUPFAM" id="SSF57850">
    <property type="entry name" value="RING/U-box"/>
    <property type="match status" value="1"/>
</dbReference>
<evidence type="ECO:0000256" key="7">
    <source>
        <dbReference type="ARBA" id="ARBA00022833"/>
    </source>
</evidence>
<dbReference type="Proteomes" id="UP001567538">
    <property type="component" value="Unassembled WGS sequence"/>
</dbReference>
<dbReference type="PANTHER" id="PTHR22937:SF163">
    <property type="entry name" value="RING-TYPE E3 UBIQUITIN TRANSFERASE"/>
    <property type="match status" value="1"/>
</dbReference>
<dbReference type="AlphaFoldDB" id="A0ABD1HLA9"/>
<dbReference type="Gene3D" id="3.30.40.10">
    <property type="entry name" value="Zinc/RING finger domain, C3HC4 (zinc finger)"/>
    <property type="match status" value="1"/>
</dbReference>
<organism evidence="10 11">
    <name type="scientific">Salvia divinorum</name>
    <name type="common">Maria pastora</name>
    <name type="synonym">Diviner's sage</name>
    <dbReference type="NCBI Taxonomy" id="28513"/>
    <lineage>
        <taxon>Eukaryota</taxon>
        <taxon>Viridiplantae</taxon>
        <taxon>Streptophyta</taxon>
        <taxon>Embryophyta</taxon>
        <taxon>Tracheophyta</taxon>
        <taxon>Spermatophyta</taxon>
        <taxon>Magnoliopsida</taxon>
        <taxon>eudicotyledons</taxon>
        <taxon>Gunneridae</taxon>
        <taxon>Pentapetalae</taxon>
        <taxon>asterids</taxon>
        <taxon>lamiids</taxon>
        <taxon>Lamiales</taxon>
        <taxon>Lamiaceae</taxon>
        <taxon>Nepetoideae</taxon>
        <taxon>Mentheae</taxon>
        <taxon>Salviinae</taxon>
        <taxon>Salvia</taxon>
        <taxon>Salvia subgen. Calosphace</taxon>
    </lineage>
</organism>
<evidence type="ECO:0000259" key="9">
    <source>
        <dbReference type="PROSITE" id="PS50089"/>
    </source>
</evidence>
<protein>
    <recommendedName>
        <fullName evidence="2">RING-type E3 ubiquitin transferase</fullName>
        <ecNumber evidence="2">2.3.2.27</ecNumber>
    </recommendedName>
</protein>
<evidence type="ECO:0000313" key="10">
    <source>
        <dbReference type="EMBL" id="KAL1555791.1"/>
    </source>
</evidence>
<evidence type="ECO:0000256" key="5">
    <source>
        <dbReference type="ARBA" id="ARBA00022771"/>
    </source>
</evidence>
<accession>A0ABD1HLA9</accession>
<sequence length="152" mass="17475">MDRLTLRSRSVLWSPWTNEDYTRVVTAANRLASSRERIIVQLHPFRLTAAERLHRRFPGSSGLHILVWEVSSAAAAQPLSEYDVLSCFEIRRCDDTDRHEGEVEDCCICLGDLYRGSVTALDCRHEFHSDCIRRWLVRGQNFCPLCKAPAIK</sequence>
<name>A0ABD1HLA9_SALDI</name>
<keyword evidence="7" id="KW-0862">Zinc</keyword>
<proteinExistence type="predicted"/>
<evidence type="ECO:0000256" key="6">
    <source>
        <dbReference type="ARBA" id="ARBA00022786"/>
    </source>
</evidence>
<evidence type="ECO:0000313" key="11">
    <source>
        <dbReference type="Proteomes" id="UP001567538"/>
    </source>
</evidence>
<dbReference type="InterPro" id="IPR045191">
    <property type="entry name" value="MBR1/2-like"/>
</dbReference>
<dbReference type="PANTHER" id="PTHR22937">
    <property type="entry name" value="E3 UBIQUITIN-PROTEIN LIGASE RNF165"/>
    <property type="match status" value="1"/>
</dbReference>